<proteinExistence type="predicted"/>
<evidence type="ECO:0000313" key="2">
    <source>
        <dbReference type="EMBL" id="PSL45766.1"/>
    </source>
</evidence>
<reference evidence="2 3" key="1">
    <citation type="submission" date="2018-03" db="EMBL/GenBank/DDBJ databases">
        <title>Genomic Encyclopedia of Type Strains, Phase III (KMG-III): the genomes of soil and plant-associated and newly described type strains.</title>
        <authorList>
            <person name="Whitman W."/>
        </authorList>
    </citation>
    <scope>NUCLEOTIDE SEQUENCE [LARGE SCALE GENOMIC DNA]</scope>
    <source>
        <strain evidence="2 3">CGMCC 1.07653</strain>
    </source>
</reference>
<sequence length="60" mass="7152">MWMLITFWVITLVMIVVTIKYKKPVFLLVPFGLLFGMLLVQIAMVPMPFWDTVEFIFNLR</sequence>
<keyword evidence="1" id="KW-0472">Membrane</keyword>
<evidence type="ECO:0000256" key="1">
    <source>
        <dbReference type="SAM" id="Phobius"/>
    </source>
</evidence>
<keyword evidence="1" id="KW-0812">Transmembrane</keyword>
<accession>A0A2P8HHS3</accession>
<evidence type="ECO:0000313" key="3">
    <source>
        <dbReference type="Proteomes" id="UP000242310"/>
    </source>
</evidence>
<dbReference type="RefSeq" id="WP_106588450.1">
    <property type="nucleotide sequence ID" value="NZ_PYAV01000006.1"/>
</dbReference>
<dbReference type="Proteomes" id="UP000242310">
    <property type="component" value="Unassembled WGS sequence"/>
</dbReference>
<gene>
    <name evidence="2" type="ORF">B0H94_10621</name>
</gene>
<feature type="transmembrane region" description="Helical" evidence="1">
    <location>
        <begin position="28"/>
        <end position="50"/>
    </location>
</feature>
<comment type="caution">
    <text evidence="2">The sequence shown here is derived from an EMBL/GenBank/DDBJ whole genome shotgun (WGS) entry which is preliminary data.</text>
</comment>
<keyword evidence="1" id="KW-1133">Transmembrane helix</keyword>
<dbReference type="AlphaFoldDB" id="A0A2P8HHS3"/>
<name>A0A2P8HHS3_9BACI</name>
<keyword evidence="3" id="KW-1185">Reference proteome</keyword>
<protein>
    <submittedName>
        <fullName evidence="2">Uncharacterized protein</fullName>
    </submittedName>
</protein>
<organism evidence="2 3">
    <name type="scientific">Salsuginibacillus halophilus</name>
    <dbReference type="NCBI Taxonomy" id="517424"/>
    <lineage>
        <taxon>Bacteria</taxon>
        <taxon>Bacillati</taxon>
        <taxon>Bacillota</taxon>
        <taxon>Bacilli</taxon>
        <taxon>Bacillales</taxon>
        <taxon>Bacillaceae</taxon>
        <taxon>Salsuginibacillus</taxon>
    </lineage>
</organism>
<dbReference type="EMBL" id="PYAV01000006">
    <property type="protein sequence ID" value="PSL45766.1"/>
    <property type="molecule type" value="Genomic_DNA"/>
</dbReference>